<protein>
    <submittedName>
        <fullName evidence="1">Uncharacterized protein</fullName>
    </submittedName>
</protein>
<organism evidence="1 2">
    <name type="scientific">Ramlibacter agri</name>
    <dbReference type="NCBI Taxonomy" id="2728837"/>
    <lineage>
        <taxon>Bacteria</taxon>
        <taxon>Pseudomonadati</taxon>
        <taxon>Pseudomonadota</taxon>
        <taxon>Betaproteobacteria</taxon>
        <taxon>Burkholderiales</taxon>
        <taxon>Comamonadaceae</taxon>
        <taxon>Ramlibacter</taxon>
    </lineage>
</organism>
<reference evidence="1 2" key="1">
    <citation type="submission" date="2020-04" db="EMBL/GenBank/DDBJ databases">
        <title>Ramlibacter sp. G-1-2-2 isolated from soil.</title>
        <authorList>
            <person name="Dahal R.H."/>
        </authorList>
    </citation>
    <scope>NUCLEOTIDE SEQUENCE [LARGE SCALE GENOMIC DNA]</scope>
    <source>
        <strain evidence="1 2">G-1-2-2</strain>
    </source>
</reference>
<proteinExistence type="predicted"/>
<sequence length="84" mass="9640">MELRLHLLESFMARGSDGEHYKVCAYERMTRDPSMPMADDNWESTGVTEYRLADGRQLQAHKDGTMDLSMADSTVHLTPERLVH</sequence>
<dbReference type="RefSeq" id="WP_169421328.1">
    <property type="nucleotide sequence ID" value="NZ_JABBFX010000003.1"/>
</dbReference>
<gene>
    <name evidence="1" type="ORF">HHL11_24985</name>
</gene>
<dbReference type="AlphaFoldDB" id="A0A848H951"/>
<keyword evidence="2" id="KW-1185">Reference proteome</keyword>
<evidence type="ECO:0000313" key="1">
    <source>
        <dbReference type="EMBL" id="NML47024.1"/>
    </source>
</evidence>
<name>A0A848H951_9BURK</name>
<evidence type="ECO:0000313" key="2">
    <source>
        <dbReference type="Proteomes" id="UP000541185"/>
    </source>
</evidence>
<comment type="caution">
    <text evidence="1">The sequence shown here is derived from an EMBL/GenBank/DDBJ whole genome shotgun (WGS) entry which is preliminary data.</text>
</comment>
<accession>A0A848H951</accession>
<dbReference type="EMBL" id="JABBFX010000003">
    <property type="protein sequence ID" value="NML47024.1"/>
    <property type="molecule type" value="Genomic_DNA"/>
</dbReference>
<dbReference type="Proteomes" id="UP000541185">
    <property type="component" value="Unassembled WGS sequence"/>
</dbReference>